<protein>
    <submittedName>
        <fullName evidence="1">Uncharacterized protein</fullName>
    </submittedName>
</protein>
<sequence length="130" mass="14401">MSTTQYLIFCGGINVFSERPQWLLEKPFRSGTILPYLCVGVTDRNFVHRSHNRALHTLSTAIRTAMKSPLSPEPRCLRSPRDVAKRRRGVVKVVSADPQLSLPCSFGGERVSGRSCQVRDQLSTSGSVLA</sequence>
<proteinExistence type="predicted"/>
<organism evidence="1 2">
    <name type="scientific">Araneus ventricosus</name>
    <name type="common">Orbweaver spider</name>
    <name type="synonym">Epeira ventricosa</name>
    <dbReference type="NCBI Taxonomy" id="182803"/>
    <lineage>
        <taxon>Eukaryota</taxon>
        <taxon>Metazoa</taxon>
        <taxon>Ecdysozoa</taxon>
        <taxon>Arthropoda</taxon>
        <taxon>Chelicerata</taxon>
        <taxon>Arachnida</taxon>
        <taxon>Araneae</taxon>
        <taxon>Araneomorphae</taxon>
        <taxon>Entelegynae</taxon>
        <taxon>Araneoidea</taxon>
        <taxon>Araneidae</taxon>
        <taxon>Araneus</taxon>
    </lineage>
</organism>
<dbReference type="AlphaFoldDB" id="A0A4Y2X4W0"/>
<dbReference type="Proteomes" id="UP000499080">
    <property type="component" value="Unassembled WGS sequence"/>
</dbReference>
<evidence type="ECO:0000313" key="1">
    <source>
        <dbReference type="EMBL" id="GBO44218.1"/>
    </source>
</evidence>
<comment type="caution">
    <text evidence="1">The sequence shown here is derived from an EMBL/GenBank/DDBJ whole genome shotgun (WGS) entry which is preliminary data.</text>
</comment>
<name>A0A4Y2X4W0_ARAVE</name>
<accession>A0A4Y2X4W0</accession>
<dbReference type="EMBL" id="BGPR01070879">
    <property type="protein sequence ID" value="GBO44218.1"/>
    <property type="molecule type" value="Genomic_DNA"/>
</dbReference>
<gene>
    <name evidence="1" type="ORF">AVEN_147166_1</name>
</gene>
<keyword evidence="2" id="KW-1185">Reference proteome</keyword>
<reference evidence="1 2" key="1">
    <citation type="journal article" date="2019" name="Sci. Rep.">
        <title>Orb-weaving spider Araneus ventricosus genome elucidates the spidroin gene catalogue.</title>
        <authorList>
            <person name="Kono N."/>
            <person name="Nakamura H."/>
            <person name="Ohtoshi R."/>
            <person name="Moran D.A.P."/>
            <person name="Shinohara A."/>
            <person name="Yoshida Y."/>
            <person name="Fujiwara M."/>
            <person name="Mori M."/>
            <person name="Tomita M."/>
            <person name="Arakawa K."/>
        </authorList>
    </citation>
    <scope>NUCLEOTIDE SEQUENCE [LARGE SCALE GENOMIC DNA]</scope>
</reference>
<evidence type="ECO:0000313" key="2">
    <source>
        <dbReference type="Proteomes" id="UP000499080"/>
    </source>
</evidence>